<keyword evidence="6" id="KW-1185">Reference proteome</keyword>
<reference evidence="5 6" key="1">
    <citation type="submission" date="2024-07" db="EMBL/GenBank/DDBJ databases">
        <title>Draft sequence of the Neodothiora populina.</title>
        <authorList>
            <person name="Drown D.D."/>
            <person name="Schuette U.S."/>
            <person name="Buechlein A.B."/>
            <person name="Rusch D.R."/>
            <person name="Winton L.W."/>
            <person name="Adams G.A."/>
        </authorList>
    </citation>
    <scope>NUCLEOTIDE SEQUENCE [LARGE SCALE GENOMIC DNA]</scope>
    <source>
        <strain evidence="5 6">CPC 39397</strain>
    </source>
</reference>
<keyword evidence="2" id="KW-0539">Nucleus</keyword>
<dbReference type="InterPro" id="IPR050568">
    <property type="entry name" value="Transcr_DNA_Rep_Reg"/>
</dbReference>
<feature type="domain" description="Transcription factor CBF/NF-Y/archaeal histone" evidence="4">
    <location>
        <begin position="19"/>
        <end position="84"/>
    </location>
</feature>
<feature type="compositionally biased region" description="Polar residues" evidence="3">
    <location>
        <begin position="117"/>
        <end position="137"/>
    </location>
</feature>
<feature type="compositionally biased region" description="Low complexity" evidence="3">
    <location>
        <begin position="150"/>
        <end position="161"/>
    </location>
</feature>
<organism evidence="5 6">
    <name type="scientific">Neodothiora populina</name>
    <dbReference type="NCBI Taxonomy" id="2781224"/>
    <lineage>
        <taxon>Eukaryota</taxon>
        <taxon>Fungi</taxon>
        <taxon>Dikarya</taxon>
        <taxon>Ascomycota</taxon>
        <taxon>Pezizomycotina</taxon>
        <taxon>Dothideomycetes</taxon>
        <taxon>Dothideomycetidae</taxon>
        <taxon>Dothideales</taxon>
        <taxon>Dothioraceae</taxon>
        <taxon>Neodothiora</taxon>
    </lineage>
</organism>
<comment type="caution">
    <text evidence="5">The sequence shown here is derived from an EMBL/GenBank/DDBJ whole genome shotgun (WGS) entry which is preliminary data.</text>
</comment>
<feature type="region of interest" description="Disordered" evidence="3">
    <location>
        <begin position="109"/>
        <end position="137"/>
    </location>
</feature>
<evidence type="ECO:0000256" key="1">
    <source>
        <dbReference type="ARBA" id="ARBA00004123"/>
    </source>
</evidence>
<name>A0ABR3PQH3_9PEZI</name>
<proteinExistence type="predicted"/>
<protein>
    <recommendedName>
        <fullName evidence="4">Transcription factor CBF/NF-Y/archaeal histone domain-containing protein</fullName>
    </recommendedName>
</protein>
<evidence type="ECO:0000313" key="6">
    <source>
        <dbReference type="Proteomes" id="UP001562354"/>
    </source>
</evidence>
<dbReference type="PANTHER" id="PTHR10252">
    <property type="entry name" value="HISTONE-LIKE TRANSCRIPTION FACTOR CCAAT-RELATED"/>
    <property type="match status" value="1"/>
</dbReference>
<evidence type="ECO:0000313" key="5">
    <source>
        <dbReference type="EMBL" id="KAL1311804.1"/>
    </source>
</evidence>
<sequence>MPYNNTPITPTAEITGTVSLPLARVKKIIHADEDIANCSNNAAFAITIATEQFLQYLVEQTHNVVKSERKQRRNIQYRDVAGAVSRVDNLEFLTDVVPKTMTYKEYKAKKAKEEANGKTNGQTKLTNGTKSTNGVNGLAHTSTLSVLPASAAAPASLGPQADEMDVDRDELAQGHEGNAT</sequence>
<dbReference type="Pfam" id="PF00808">
    <property type="entry name" value="CBFD_NFYB_HMF"/>
    <property type="match status" value="1"/>
</dbReference>
<dbReference type="InterPro" id="IPR009072">
    <property type="entry name" value="Histone-fold"/>
</dbReference>
<dbReference type="CDD" id="cd23645">
    <property type="entry name" value="HFD_Dpb3-like"/>
    <property type="match status" value="1"/>
</dbReference>
<dbReference type="Gene3D" id="1.10.20.10">
    <property type="entry name" value="Histone, subunit A"/>
    <property type="match status" value="1"/>
</dbReference>
<dbReference type="PANTHER" id="PTHR10252:SF54">
    <property type="entry name" value="CHROMATIN ACCESSIBILITY COMPLEX PROTEIN 1"/>
    <property type="match status" value="1"/>
</dbReference>
<dbReference type="InterPro" id="IPR003958">
    <property type="entry name" value="CBFA_NFYB_domain"/>
</dbReference>
<accession>A0ABR3PQH3</accession>
<comment type="subcellular location">
    <subcellularLocation>
        <location evidence="1">Nucleus</location>
    </subcellularLocation>
</comment>
<evidence type="ECO:0000256" key="2">
    <source>
        <dbReference type="ARBA" id="ARBA00023242"/>
    </source>
</evidence>
<dbReference type="RefSeq" id="XP_069204653.1">
    <property type="nucleotide sequence ID" value="XM_069341143.1"/>
</dbReference>
<feature type="region of interest" description="Disordered" evidence="3">
    <location>
        <begin position="150"/>
        <end position="180"/>
    </location>
</feature>
<dbReference type="EMBL" id="JBFMKM010000001">
    <property type="protein sequence ID" value="KAL1311804.1"/>
    <property type="molecule type" value="Genomic_DNA"/>
</dbReference>
<dbReference type="SUPFAM" id="SSF47113">
    <property type="entry name" value="Histone-fold"/>
    <property type="match status" value="1"/>
</dbReference>
<gene>
    <name evidence="5" type="ORF">AAFC00_001884</name>
</gene>
<evidence type="ECO:0000256" key="3">
    <source>
        <dbReference type="SAM" id="MobiDB-lite"/>
    </source>
</evidence>
<dbReference type="GeneID" id="95975587"/>
<dbReference type="Proteomes" id="UP001562354">
    <property type="component" value="Unassembled WGS sequence"/>
</dbReference>
<evidence type="ECO:0000259" key="4">
    <source>
        <dbReference type="Pfam" id="PF00808"/>
    </source>
</evidence>